<accession>A0A2P5YX51</accession>
<dbReference type="PANTHER" id="PTHR27002">
    <property type="entry name" value="RECEPTOR-LIKE SERINE/THREONINE-PROTEIN KINASE SD1-8"/>
    <property type="match status" value="1"/>
</dbReference>
<dbReference type="InterPro" id="IPR001245">
    <property type="entry name" value="Ser-Thr/Tyr_kinase_cat_dom"/>
</dbReference>
<keyword evidence="2" id="KW-0723">Serine/threonine-protein kinase</keyword>
<dbReference type="Proteomes" id="UP000239757">
    <property type="component" value="Unassembled WGS sequence"/>
</dbReference>
<keyword evidence="6" id="KW-0418">Kinase</keyword>
<dbReference type="Gene3D" id="3.30.200.20">
    <property type="entry name" value="Phosphorylase Kinase, domain 1"/>
    <property type="match status" value="1"/>
</dbReference>
<dbReference type="InterPro" id="IPR021820">
    <property type="entry name" value="S-locus_recpt_kinase_C"/>
</dbReference>
<dbReference type="Gene3D" id="1.10.510.10">
    <property type="entry name" value="Transferase(Phosphotransferase) domain 1"/>
    <property type="match status" value="1"/>
</dbReference>
<comment type="catalytic activity">
    <reaction evidence="11">
        <text>L-seryl-[protein] + ATP = O-phospho-L-seryl-[protein] + ADP + H(+)</text>
        <dbReference type="Rhea" id="RHEA:17989"/>
        <dbReference type="Rhea" id="RHEA-COMP:9863"/>
        <dbReference type="Rhea" id="RHEA-COMP:11604"/>
        <dbReference type="ChEBI" id="CHEBI:15378"/>
        <dbReference type="ChEBI" id="CHEBI:29999"/>
        <dbReference type="ChEBI" id="CHEBI:30616"/>
        <dbReference type="ChEBI" id="CHEBI:83421"/>
        <dbReference type="ChEBI" id="CHEBI:456216"/>
        <dbReference type="EC" id="2.7.11.1"/>
    </reaction>
</comment>
<dbReference type="FunFam" id="1.10.510.10:FF:000060">
    <property type="entry name" value="G-type lectin S-receptor-like serine/threonine-protein kinase"/>
    <property type="match status" value="1"/>
</dbReference>
<reference evidence="13 14" key="1">
    <citation type="submission" date="2015-01" db="EMBL/GenBank/DDBJ databases">
        <title>Genome of allotetraploid Gossypium barbadense reveals genomic plasticity and fiber elongation in cotton evolution.</title>
        <authorList>
            <person name="Chen X."/>
            <person name="Liu X."/>
            <person name="Zhao B."/>
            <person name="Zheng H."/>
            <person name="Hu Y."/>
            <person name="Lu G."/>
            <person name="Yang C."/>
            <person name="Chen J."/>
            <person name="Shan C."/>
            <person name="Zhang L."/>
            <person name="Zhou Y."/>
            <person name="Wang L."/>
            <person name="Guo W."/>
            <person name="Bai Y."/>
            <person name="Ruan J."/>
            <person name="Shangguan X."/>
            <person name="Mao Y."/>
            <person name="Jiang J."/>
            <person name="Zhu Y."/>
            <person name="Lei J."/>
            <person name="Kang H."/>
            <person name="Chen S."/>
            <person name="He X."/>
            <person name="Wang R."/>
            <person name="Wang Y."/>
            <person name="Chen J."/>
            <person name="Wang L."/>
            <person name="Yu S."/>
            <person name="Wang B."/>
            <person name="Wei J."/>
            <person name="Song S."/>
            <person name="Lu X."/>
            <person name="Gao Z."/>
            <person name="Gu W."/>
            <person name="Deng X."/>
            <person name="Ma D."/>
            <person name="Wang S."/>
            <person name="Liang W."/>
            <person name="Fang L."/>
            <person name="Cai C."/>
            <person name="Zhu X."/>
            <person name="Zhou B."/>
            <person name="Zhang Y."/>
            <person name="Chen Z."/>
            <person name="Xu S."/>
            <person name="Zhu R."/>
            <person name="Wang S."/>
            <person name="Zhang T."/>
            <person name="Zhao G."/>
        </authorList>
    </citation>
    <scope>NUCLEOTIDE SEQUENCE [LARGE SCALE GENOMIC DNA]</scope>
    <source>
        <strain evidence="14">cv. Xinhai21</strain>
        <tissue evidence="13">Leaf</tissue>
    </source>
</reference>
<proteinExistence type="predicted"/>
<dbReference type="Pfam" id="PF11883">
    <property type="entry name" value="DUF3403"/>
    <property type="match status" value="1"/>
</dbReference>
<evidence type="ECO:0000256" key="2">
    <source>
        <dbReference type="ARBA" id="ARBA00022527"/>
    </source>
</evidence>
<comment type="catalytic activity">
    <reaction evidence="10">
        <text>L-threonyl-[protein] + ATP = O-phospho-L-threonyl-[protein] + ADP + H(+)</text>
        <dbReference type="Rhea" id="RHEA:46608"/>
        <dbReference type="Rhea" id="RHEA-COMP:11060"/>
        <dbReference type="Rhea" id="RHEA-COMP:11605"/>
        <dbReference type="ChEBI" id="CHEBI:15378"/>
        <dbReference type="ChEBI" id="CHEBI:30013"/>
        <dbReference type="ChEBI" id="CHEBI:30616"/>
        <dbReference type="ChEBI" id="CHEBI:61977"/>
        <dbReference type="ChEBI" id="CHEBI:456216"/>
        <dbReference type="EC" id="2.7.11.1"/>
    </reaction>
</comment>
<evidence type="ECO:0000256" key="3">
    <source>
        <dbReference type="ARBA" id="ARBA00022679"/>
    </source>
</evidence>
<keyword evidence="3" id="KW-0808">Transferase</keyword>
<keyword evidence="7" id="KW-0067">ATP-binding</keyword>
<dbReference type="GO" id="GO:0005524">
    <property type="term" value="F:ATP binding"/>
    <property type="evidence" value="ECO:0007669"/>
    <property type="project" value="UniProtKB-KW"/>
</dbReference>
<keyword evidence="8" id="KW-1015">Disulfide bond</keyword>
<keyword evidence="4" id="KW-0732">Signal</keyword>
<evidence type="ECO:0000256" key="8">
    <source>
        <dbReference type="ARBA" id="ARBA00023157"/>
    </source>
</evidence>
<name>A0A2P5YX51_GOSBA</name>
<dbReference type="SUPFAM" id="SSF56112">
    <property type="entry name" value="Protein kinase-like (PK-like)"/>
    <property type="match status" value="1"/>
</dbReference>
<dbReference type="PROSITE" id="PS50011">
    <property type="entry name" value="PROTEIN_KINASE_DOM"/>
    <property type="match status" value="1"/>
</dbReference>
<dbReference type="AlphaFoldDB" id="A0A2P5YX51"/>
<dbReference type="EC" id="2.7.11.1" evidence="1"/>
<dbReference type="InterPro" id="IPR011009">
    <property type="entry name" value="Kinase-like_dom_sf"/>
</dbReference>
<evidence type="ECO:0000256" key="1">
    <source>
        <dbReference type="ARBA" id="ARBA00012513"/>
    </source>
</evidence>
<evidence type="ECO:0000256" key="7">
    <source>
        <dbReference type="ARBA" id="ARBA00022840"/>
    </source>
</evidence>
<keyword evidence="5" id="KW-0547">Nucleotide-binding</keyword>
<dbReference type="PROSITE" id="PS00108">
    <property type="entry name" value="PROTEIN_KINASE_ST"/>
    <property type="match status" value="1"/>
</dbReference>
<dbReference type="InterPro" id="IPR000719">
    <property type="entry name" value="Prot_kinase_dom"/>
</dbReference>
<evidence type="ECO:0000256" key="4">
    <source>
        <dbReference type="ARBA" id="ARBA00022729"/>
    </source>
</evidence>
<evidence type="ECO:0000256" key="6">
    <source>
        <dbReference type="ARBA" id="ARBA00022777"/>
    </source>
</evidence>
<evidence type="ECO:0000256" key="5">
    <source>
        <dbReference type="ARBA" id="ARBA00022741"/>
    </source>
</evidence>
<dbReference type="FunFam" id="3.30.200.20:FF:000924">
    <property type="entry name" value="Uncharacterized protein"/>
    <property type="match status" value="1"/>
</dbReference>
<dbReference type="GO" id="GO:0004674">
    <property type="term" value="F:protein serine/threonine kinase activity"/>
    <property type="evidence" value="ECO:0007669"/>
    <property type="project" value="UniProtKB-KW"/>
</dbReference>
<protein>
    <recommendedName>
        <fullName evidence="1">non-specific serine/threonine protein kinase</fullName>
        <ecNumber evidence="1">2.7.11.1</ecNumber>
    </recommendedName>
</protein>
<sequence length="387" mass="43676">MTCFGLPAGCCCSYIKANVGMHRSNLDRVVPPSIPQIIRKRLDQDKNSASWLIWKSRYSCVSLATHLVIEEQQSIQEALQGFGDAEGTLGNGQEIAVKRLSKSSGQGLHEFKNEVKLIAKLQHRNLVRLLGCCIHGDERMLVYEYMPNRSHDSFIFDQTRRRVLSWSKRFRIICGIARGLLYLHQDSRLRIIHTDLKTSNVLLDSEMNPKISDFGLAITFGGDQTEANTNRVVGTYGYMAPEYAIDGLFSVKSDVFSFGILLLEIISGRKNRGFYHVNQSGNLIEHAWRLWKESKPLDLADDFLADTGDLSELLRCMHVSLLCIQQHPEERPNMSSVVLMLGSHNELPSPKQPGFLFYNKPFEADGSSGNDRLSSRNEISLSLLEAR</sequence>
<evidence type="ECO:0000313" key="13">
    <source>
        <dbReference type="EMBL" id="PPS20178.1"/>
    </source>
</evidence>
<evidence type="ECO:0000256" key="11">
    <source>
        <dbReference type="ARBA" id="ARBA00048679"/>
    </source>
</evidence>
<dbReference type="GO" id="GO:0005886">
    <property type="term" value="C:plasma membrane"/>
    <property type="evidence" value="ECO:0007669"/>
    <property type="project" value="TreeGrafter"/>
</dbReference>
<dbReference type="Pfam" id="PF07714">
    <property type="entry name" value="PK_Tyr_Ser-Thr"/>
    <property type="match status" value="1"/>
</dbReference>
<gene>
    <name evidence="13" type="ORF">GOBAR_AA00380</name>
</gene>
<dbReference type="EMBL" id="KZ662711">
    <property type="protein sequence ID" value="PPS20178.1"/>
    <property type="molecule type" value="Genomic_DNA"/>
</dbReference>
<evidence type="ECO:0000256" key="9">
    <source>
        <dbReference type="ARBA" id="ARBA00023180"/>
    </source>
</evidence>
<dbReference type="SMART" id="SM00220">
    <property type="entry name" value="S_TKc"/>
    <property type="match status" value="1"/>
</dbReference>
<dbReference type="InterPro" id="IPR008271">
    <property type="entry name" value="Ser/Thr_kinase_AS"/>
</dbReference>
<dbReference type="PANTHER" id="PTHR27002:SF1101">
    <property type="entry name" value="RECEPTOR-LIKE SERINE_THREONINE-PROTEIN KINASE"/>
    <property type="match status" value="1"/>
</dbReference>
<evidence type="ECO:0000313" key="14">
    <source>
        <dbReference type="Proteomes" id="UP000239757"/>
    </source>
</evidence>
<dbReference type="OrthoDB" id="4062651at2759"/>
<organism evidence="13 14">
    <name type="scientific">Gossypium barbadense</name>
    <name type="common">Sea Island cotton</name>
    <name type="synonym">Hibiscus barbadensis</name>
    <dbReference type="NCBI Taxonomy" id="3634"/>
    <lineage>
        <taxon>Eukaryota</taxon>
        <taxon>Viridiplantae</taxon>
        <taxon>Streptophyta</taxon>
        <taxon>Embryophyta</taxon>
        <taxon>Tracheophyta</taxon>
        <taxon>Spermatophyta</taxon>
        <taxon>Magnoliopsida</taxon>
        <taxon>eudicotyledons</taxon>
        <taxon>Gunneridae</taxon>
        <taxon>Pentapetalae</taxon>
        <taxon>rosids</taxon>
        <taxon>malvids</taxon>
        <taxon>Malvales</taxon>
        <taxon>Malvaceae</taxon>
        <taxon>Malvoideae</taxon>
        <taxon>Gossypium</taxon>
    </lineage>
</organism>
<keyword evidence="9" id="KW-0325">Glycoprotein</keyword>
<evidence type="ECO:0000256" key="10">
    <source>
        <dbReference type="ARBA" id="ARBA00047899"/>
    </source>
</evidence>
<evidence type="ECO:0000259" key="12">
    <source>
        <dbReference type="PROSITE" id="PS50011"/>
    </source>
</evidence>
<feature type="domain" description="Protein kinase" evidence="12">
    <location>
        <begin position="47"/>
        <end position="347"/>
    </location>
</feature>